<dbReference type="Proteomes" id="UP000815677">
    <property type="component" value="Unassembled WGS sequence"/>
</dbReference>
<protein>
    <submittedName>
        <fullName evidence="1">Uncharacterized protein</fullName>
    </submittedName>
</protein>
<name>A0ABQ0L6F5_MYCCL</name>
<accession>A0ABQ0L6F5</accession>
<gene>
    <name evidence="1" type="ORF">MCHLO_04142</name>
</gene>
<proteinExistence type="predicted"/>
<sequence>MSKTNKPRLYITYYWRNPDMDPSSQNTGEFHTGLLMTPKKPDRDGNSRDCLIFHAKDRLQPHMEVKEWLYQATEMKYRTRTSVALLYLGKVQDTEALQELLNTVPVNPRNEPDWKCRQWTDAALNALFQQVQNASSGQVPVFSPSKGVSFQLGSGRTIRKAGWDFARAQLKDRVENRELRPTAQIPICDQDGEQLSSYP</sequence>
<dbReference type="InterPro" id="IPR054208">
    <property type="entry name" value="DUF6914"/>
</dbReference>
<reference evidence="1" key="1">
    <citation type="submission" date="2014-09" db="EMBL/GenBank/DDBJ databases">
        <title>Genome sequence of the luminous mushroom Mycena chlorophos for searching fungal bioluminescence genes.</title>
        <authorList>
            <person name="Tanaka Y."/>
            <person name="Kasuga D."/>
            <person name="Oba Y."/>
            <person name="Hase S."/>
            <person name="Sato K."/>
            <person name="Oba Y."/>
            <person name="Sakakibara Y."/>
        </authorList>
    </citation>
    <scope>NUCLEOTIDE SEQUENCE</scope>
</reference>
<organism evidence="1 2">
    <name type="scientific">Mycena chlorophos</name>
    <name type="common">Agaric fungus</name>
    <name type="synonym">Agaricus chlorophos</name>
    <dbReference type="NCBI Taxonomy" id="658473"/>
    <lineage>
        <taxon>Eukaryota</taxon>
        <taxon>Fungi</taxon>
        <taxon>Dikarya</taxon>
        <taxon>Basidiomycota</taxon>
        <taxon>Agaricomycotina</taxon>
        <taxon>Agaricomycetes</taxon>
        <taxon>Agaricomycetidae</taxon>
        <taxon>Agaricales</taxon>
        <taxon>Marasmiineae</taxon>
        <taxon>Mycenaceae</taxon>
        <taxon>Mycena</taxon>
    </lineage>
</organism>
<keyword evidence="2" id="KW-1185">Reference proteome</keyword>
<dbReference type="Pfam" id="PF21858">
    <property type="entry name" value="DUF6914"/>
    <property type="match status" value="1"/>
</dbReference>
<dbReference type="EMBL" id="DF842649">
    <property type="protein sequence ID" value="GAT46638.1"/>
    <property type="molecule type" value="Genomic_DNA"/>
</dbReference>
<evidence type="ECO:0000313" key="1">
    <source>
        <dbReference type="EMBL" id="GAT46638.1"/>
    </source>
</evidence>
<evidence type="ECO:0000313" key="2">
    <source>
        <dbReference type="Proteomes" id="UP000815677"/>
    </source>
</evidence>